<dbReference type="InterPro" id="IPR036188">
    <property type="entry name" value="FAD/NAD-bd_sf"/>
</dbReference>
<dbReference type="STRING" id="582402.Hbal_2453"/>
<evidence type="ECO:0000313" key="2">
    <source>
        <dbReference type="Proteomes" id="UP000002745"/>
    </source>
</evidence>
<gene>
    <name evidence="1" type="ordered locus">Hbal_2453</name>
</gene>
<dbReference type="Gene3D" id="3.50.50.60">
    <property type="entry name" value="FAD/NAD(P)-binding domain"/>
    <property type="match status" value="1"/>
</dbReference>
<dbReference type="EMBL" id="CP001678">
    <property type="protein sequence ID" value="ACT60132.1"/>
    <property type="molecule type" value="Genomic_DNA"/>
</dbReference>
<keyword evidence="2" id="KW-1185">Reference proteome</keyword>
<dbReference type="HOGENOM" id="CLU_836192_0_0_5"/>
<protein>
    <submittedName>
        <fullName evidence="1">Tryptophan halogenase</fullName>
    </submittedName>
</protein>
<dbReference type="AlphaFoldDB" id="C6XNI8"/>
<evidence type="ECO:0000313" key="1">
    <source>
        <dbReference type="EMBL" id="ACT60132.1"/>
    </source>
</evidence>
<sequence length="332" mass="37610">MKKKLIQSVLVKGEGYAPILVACTLARFVIPDPLKIEVLSTQLKSDVGSLFLKSDMDQLHRSLGIAQSHMQRISKNKTPIAAVQLSENLRLPFWDYGAPLKGVPFYHIWLREHLNGGVKDLRSFNPSFAPVHRDAGYWEIDPSKYEELLRSISAHAGIGKIYSDVEQVSCDEQDLIIETQGGPIRQQLTDCLRLGNGRFPTVSITNFDLMVMQRNLLALVQNFPQIGSKKIERQELEEELNSVLASVEDMQFLMSADFDTGKLSERVKYRIELWLDVGRVIPCEGDLFLPHEWLAVLHKRVGPPMAYSRLVDSISRQEASAHLQKYQIDEGI</sequence>
<accession>C6XNI8</accession>
<organism evidence="1 2">
    <name type="scientific">Hirschia baltica (strain ATCC 49814 / DSM 5838 / IFAM 1418)</name>
    <dbReference type="NCBI Taxonomy" id="582402"/>
    <lineage>
        <taxon>Bacteria</taxon>
        <taxon>Pseudomonadati</taxon>
        <taxon>Pseudomonadota</taxon>
        <taxon>Alphaproteobacteria</taxon>
        <taxon>Hyphomonadales</taxon>
        <taxon>Hyphomonadaceae</taxon>
        <taxon>Hirschia</taxon>
    </lineage>
</organism>
<proteinExistence type="predicted"/>
<dbReference type="Proteomes" id="UP000002745">
    <property type="component" value="Chromosome"/>
</dbReference>
<name>C6XNI8_HIRBI</name>
<reference evidence="2" key="1">
    <citation type="journal article" date="2011" name="J. Bacteriol.">
        <title>Genome sequences of eight morphologically diverse alphaproteobacteria.</title>
        <authorList>
            <consortium name="US DOE Joint Genome Institute"/>
            <person name="Brown P.J."/>
            <person name="Kysela D.T."/>
            <person name="Buechlein A."/>
            <person name="Hemmerich C."/>
            <person name="Brun Y.V."/>
        </authorList>
    </citation>
    <scope>NUCLEOTIDE SEQUENCE [LARGE SCALE GENOMIC DNA]</scope>
    <source>
        <strain evidence="2">ATCC 49814 / DSM 5838 / IFAM 1418</strain>
    </source>
</reference>
<dbReference type="KEGG" id="hba:Hbal_2453"/>